<keyword evidence="6" id="KW-1133">Transmembrane helix</keyword>
<evidence type="ECO:0000256" key="8">
    <source>
        <dbReference type="ARBA" id="ARBA00023136"/>
    </source>
</evidence>
<keyword evidence="5 9" id="KW-0999">Mitochondrion inner membrane</keyword>
<comment type="caution">
    <text evidence="10">The sequence shown here is derived from an EMBL/GenBank/DDBJ whole genome shotgun (WGS) entry which is preliminary data.</text>
</comment>
<dbReference type="GO" id="GO:0005743">
    <property type="term" value="C:mitochondrial inner membrane"/>
    <property type="evidence" value="ECO:0007669"/>
    <property type="project" value="UniProtKB-SubCell"/>
</dbReference>
<evidence type="ECO:0000313" key="11">
    <source>
        <dbReference type="Proteomes" id="UP001353858"/>
    </source>
</evidence>
<organism evidence="10 11">
    <name type="scientific">Aquatica leii</name>
    <dbReference type="NCBI Taxonomy" id="1421715"/>
    <lineage>
        <taxon>Eukaryota</taxon>
        <taxon>Metazoa</taxon>
        <taxon>Ecdysozoa</taxon>
        <taxon>Arthropoda</taxon>
        <taxon>Hexapoda</taxon>
        <taxon>Insecta</taxon>
        <taxon>Pterygota</taxon>
        <taxon>Neoptera</taxon>
        <taxon>Endopterygota</taxon>
        <taxon>Coleoptera</taxon>
        <taxon>Polyphaga</taxon>
        <taxon>Elateriformia</taxon>
        <taxon>Elateroidea</taxon>
        <taxon>Lampyridae</taxon>
        <taxon>Luciolinae</taxon>
        <taxon>Aquatica</taxon>
    </lineage>
</organism>
<proteinExistence type="inferred from homology"/>
<evidence type="ECO:0000256" key="9">
    <source>
        <dbReference type="RuleBase" id="RU363100"/>
    </source>
</evidence>
<keyword evidence="8" id="KW-0472">Membrane</keyword>
<protein>
    <recommendedName>
        <fullName evidence="9">Mitochondrial pyruvate carrier</fullName>
    </recommendedName>
</protein>
<name>A0AAN7SH13_9COLE</name>
<evidence type="ECO:0000256" key="3">
    <source>
        <dbReference type="ARBA" id="ARBA00022448"/>
    </source>
</evidence>
<dbReference type="InterPro" id="IPR005336">
    <property type="entry name" value="MPC"/>
</dbReference>
<keyword evidence="4" id="KW-0812">Transmembrane</keyword>
<evidence type="ECO:0000256" key="1">
    <source>
        <dbReference type="ARBA" id="ARBA00004448"/>
    </source>
</evidence>
<dbReference type="PANTHER" id="PTHR14154">
    <property type="entry name" value="UPF0041 BRAIN PROTEIN 44-RELATED"/>
    <property type="match status" value="1"/>
</dbReference>
<dbReference type="GO" id="GO:0006850">
    <property type="term" value="P:pyruvate import into mitochondria"/>
    <property type="evidence" value="ECO:0007669"/>
    <property type="project" value="InterPro"/>
</dbReference>
<keyword evidence="3 9" id="KW-0813">Transport</keyword>
<dbReference type="Pfam" id="PF03650">
    <property type="entry name" value="MPC"/>
    <property type="match status" value="1"/>
</dbReference>
<evidence type="ECO:0000256" key="5">
    <source>
        <dbReference type="ARBA" id="ARBA00022792"/>
    </source>
</evidence>
<reference evidence="11" key="1">
    <citation type="submission" date="2023-01" db="EMBL/GenBank/DDBJ databases">
        <title>Key to firefly adult light organ development and bioluminescence: homeobox transcription factors regulate luciferase expression and transportation to peroxisome.</title>
        <authorList>
            <person name="Fu X."/>
        </authorList>
    </citation>
    <scope>NUCLEOTIDE SEQUENCE [LARGE SCALE GENOMIC DNA]</scope>
</reference>
<sequence length="125" mass="14261">MSVILKKTITKLDRVVPKKLLPFWNHPAGPKTVFFWAPTFKWGLVIAGVSDLTRPADTLSIPQTVALATTGFIWSRYSLVIIPKNYYLFSVNLFIGITQLYQLIRAMRYQQSLKNGSTQKSIQQE</sequence>
<evidence type="ECO:0000256" key="6">
    <source>
        <dbReference type="ARBA" id="ARBA00022989"/>
    </source>
</evidence>
<comment type="function">
    <text evidence="9">Mediates the uptake of pyruvate into mitochondria.</text>
</comment>
<evidence type="ECO:0000256" key="4">
    <source>
        <dbReference type="ARBA" id="ARBA00022692"/>
    </source>
</evidence>
<evidence type="ECO:0000256" key="2">
    <source>
        <dbReference type="ARBA" id="ARBA00006416"/>
    </source>
</evidence>
<dbReference type="AlphaFoldDB" id="A0AAN7SH13"/>
<comment type="similarity">
    <text evidence="2 9">Belongs to the mitochondrial pyruvate carrier (MPC) (TC 2.A.105) family.</text>
</comment>
<comment type="subcellular location">
    <subcellularLocation>
        <location evidence="1 9">Mitochondrion inner membrane</location>
        <topology evidence="1 9">Multi-pass membrane protein</topology>
    </subcellularLocation>
</comment>
<gene>
    <name evidence="10" type="ORF">RN001_007910</name>
</gene>
<dbReference type="Proteomes" id="UP001353858">
    <property type="component" value="Unassembled WGS sequence"/>
</dbReference>
<keyword evidence="7 9" id="KW-0496">Mitochondrion</keyword>
<evidence type="ECO:0000256" key="7">
    <source>
        <dbReference type="ARBA" id="ARBA00023128"/>
    </source>
</evidence>
<dbReference type="EMBL" id="JARPUR010000003">
    <property type="protein sequence ID" value="KAK4879764.1"/>
    <property type="molecule type" value="Genomic_DNA"/>
</dbReference>
<evidence type="ECO:0000313" key="10">
    <source>
        <dbReference type="EMBL" id="KAK4879764.1"/>
    </source>
</evidence>
<keyword evidence="11" id="KW-1185">Reference proteome</keyword>
<accession>A0AAN7SH13</accession>